<accession>A0AAE3VEQ8</accession>
<feature type="modified residue" description="N6-(pyridoxal phosphate)lysine" evidence="3">
    <location>
        <position position="197"/>
    </location>
</feature>
<dbReference type="PIRSF" id="PIRSF000390">
    <property type="entry name" value="PLP_StrS"/>
    <property type="match status" value="1"/>
</dbReference>
<name>A0AAE3VEQ8_9BACT</name>
<dbReference type="AlphaFoldDB" id="A0AAE3VEQ8"/>
<dbReference type="InterPro" id="IPR000653">
    <property type="entry name" value="DegT/StrS_aminotransferase"/>
</dbReference>
<evidence type="ECO:0000313" key="6">
    <source>
        <dbReference type="Proteomes" id="UP001238163"/>
    </source>
</evidence>
<feature type="active site" description="Proton acceptor" evidence="2">
    <location>
        <position position="197"/>
    </location>
</feature>
<dbReference type="InterPro" id="IPR015421">
    <property type="entry name" value="PyrdxlP-dep_Trfase_major"/>
</dbReference>
<dbReference type="PANTHER" id="PTHR30244">
    <property type="entry name" value="TRANSAMINASE"/>
    <property type="match status" value="1"/>
</dbReference>
<dbReference type="GO" id="GO:0030170">
    <property type="term" value="F:pyridoxal phosphate binding"/>
    <property type="evidence" value="ECO:0007669"/>
    <property type="project" value="TreeGrafter"/>
</dbReference>
<keyword evidence="3 4" id="KW-0663">Pyridoxal phosphate</keyword>
<dbReference type="Pfam" id="PF01041">
    <property type="entry name" value="DegT_DnrJ_EryC1"/>
    <property type="match status" value="1"/>
</dbReference>
<dbReference type="CDD" id="cd00616">
    <property type="entry name" value="AHBA_syn"/>
    <property type="match status" value="1"/>
</dbReference>
<evidence type="ECO:0000313" key="5">
    <source>
        <dbReference type="EMBL" id="MDQ0289051.1"/>
    </source>
</evidence>
<dbReference type="Gene3D" id="3.90.1150.10">
    <property type="entry name" value="Aspartate Aminotransferase, domain 1"/>
    <property type="match status" value="1"/>
</dbReference>
<organism evidence="5 6">
    <name type="scientific">Oligosphaera ethanolica</name>
    <dbReference type="NCBI Taxonomy" id="760260"/>
    <lineage>
        <taxon>Bacteria</taxon>
        <taxon>Pseudomonadati</taxon>
        <taxon>Lentisphaerota</taxon>
        <taxon>Oligosphaeria</taxon>
        <taxon>Oligosphaerales</taxon>
        <taxon>Oligosphaeraceae</taxon>
        <taxon>Oligosphaera</taxon>
    </lineage>
</organism>
<dbReference type="RefSeq" id="WP_307260393.1">
    <property type="nucleotide sequence ID" value="NZ_JAUSVL010000001.1"/>
</dbReference>
<evidence type="ECO:0000256" key="4">
    <source>
        <dbReference type="RuleBase" id="RU004508"/>
    </source>
</evidence>
<sequence>MSTLALLGGSPAVSKHDDGIFRWPIITPAIEEAVLSCLRAGNMSGIDITRRFEAAYAAWNGRQYALANSSGTAALHCAMYGLGLGPGDEMICPSITYWASAVQALSLGARVIFADVDPDTLCLDPESFAARITPRTKVVMVVHYLSHPADMDAIMSIARKHGIKVIEDVSHAQGGLYRDRMLGTFGDVAAFSLMTGKSFAIGEGGMLLCDDEEIFKRAVRFAHYERQQAVLGKDLDPAIGPIPWGGYKYRIHQLSSAVGVEQLKKYPGEIAEIDRAMRYFTDAIGKLPGIRAHYPRDPGSSKAGWYASVVFYDRDKLGGLSLPRFIEALQAEGVRNVHAGCNRPLHQSKLFYDVDIYGHGQPTARVNWPPASDPLALTGDLPVSAGVNARVITVPWFKHFQPAIIDQYIDAFRKVTAQHQELLAADAQSEVSGIWFKPVKD</sequence>
<dbReference type="GO" id="GO:0000271">
    <property type="term" value="P:polysaccharide biosynthetic process"/>
    <property type="evidence" value="ECO:0007669"/>
    <property type="project" value="TreeGrafter"/>
</dbReference>
<reference evidence="5" key="1">
    <citation type="submission" date="2023-07" db="EMBL/GenBank/DDBJ databases">
        <title>Genomic Encyclopedia of Type Strains, Phase IV (KMG-IV): sequencing the most valuable type-strain genomes for metagenomic binning, comparative biology and taxonomic classification.</title>
        <authorList>
            <person name="Goeker M."/>
        </authorList>
    </citation>
    <scope>NUCLEOTIDE SEQUENCE</scope>
    <source>
        <strain evidence="5">DSM 24202</strain>
    </source>
</reference>
<evidence type="ECO:0000256" key="3">
    <source>
        <dbReference type="PIRSR" id="PIRSR000390-2"/>
    </source>
</evidence>
<dbReference type="InterPro" id="IPR015422">
    <property type="entry name" value="PyrdxlP-dep_Trfase_small"/>
</dbReference>
<dbReference type="SUPFAM" id="SSF53383">
    <property type="entry name" value="PLP-dependent transferases"/>
    <property type="match status" value="1"/>
</dbReference>
<proteinExistence type="inferred from homology"/>
<dbReference type="EMBL" id="JAUSVL010000001">
    <property type="protein sequence ID" value="MDQ0289051.1"/>
    <property type="molecule type" value="Genomic_DNA"/>
</dbReference>
<dbReference type="PANTHER" id="PTHR30244:SF34">
    <property type="entry name" value="DTDP-4-AMINO-4,6-DIDEOXYGALACTOSE TRANSAMINASE"/>
    <property type="match status" value="1"/>
</dbReference>
<evidence type="ECO:0000256" key="2">
    <source>
        <dbReference type="PIRSR" id="PIRSR000390-1"/>
    </source>
</evidence>
<gene>
    <name evidence="5" type="ORF">J3R75_001158</name>
</gene>
<comment type="similarity">
    <text evidence="1 4">Belongs to the DegT/DnrJ/EryC1 family.</text>
</comment>
<comment type="caution">
    <text evidence="5">The sequence shown here is derived from an EMBL/GenBank/DDBJ whole genome shotgun (WGS) entry which is preliminary data.</text>
</comment>
<dbReference type="Proteomes" id="UP001238163">
    <property type="component" value="Unassembled WGS sequence"/>
</dbReference>
<dbReference type="InterPro" id="IPR015424">
    <property type="entry name" value="PyrdxlP-dep_Trfase"/>
</dbReference>
<keyword evidence="6" id="KW-1185">Reference proteome</keyword>
<dbReference type="Gene3D" id="3.40.640.10">
    <property type="entry name" value="Type I PLP-dependent aspartate aminotransferase-like (Major domain)"/>
    <property type="match status" value="1"/>
</dbReference>
<dbReference type="GO" id="GO:0008483">
    <property type="term" value="F:transaminase activity"/>
    <property type="evidence" value="ECO:0007669"/>
    <property type="project" value="TreeGrafter"/>
</dbReference>
<evidence type="ECO:0000256" key="1">
    <source>
        <dbReference type="ARBA" id="ARBA00037999"/>
    </source>
</evidence>
<protein>
    <submittedName>
        <fullName evidence="5">dTDP-4-amino-4,6-dideoxygalactose transaminase</fullName>
    </submittedName>
</protein>